<dbReference type="EMBL" id="CAJOAY010026017">
    <property type="protein sequence ID" value="CAF4387746.1"/>
    <property type="molecule type" value="Genomic_DNA"/>
</dbReference>
<name>A0A820NEY9_9BILA</name>
<feature type="non-terminal residue" evidence="3">
    <location>
        <position position="77"/>
    </location>
</feature>
<evidence type="ECO:0000313" key="4">
    <source>
        <dbReference type="Proteomes" id="UP000663881"/>
    </source>
</evidence>
<comment type="caution">
    <text evidence="3">The sequence shown here is derived from an EMBL/GenBank/DDBJ whole genome shotgun (WGS) entry which is preliminary data.</text>
</comment>
<dbReference type="InterPro" id="IPR013783">
    <property type="entry name" value="Ig-like_fold"/>
</dbReference>
<sequence length="77" mass="8873">MHSFLLKFIIFKLLLICKCSEALNLTVPCWNMIEIQFNAIINYTSPYIDVDDFNAIFTSPTGNTMMMPGFWDGGQTW</sequence>
<accession>A0A820NEY9</accession>
<gene>
    <name evidence="3" type="ORF">OKA104_LOCUS50707</name>
</gene>
<feature type="chain" id="PRO_5032953203" description="DUF5060 domain-containing protein" evidence="1">
    <location>
        <begin position="23"/>
        <end position="77"/>
    </location>
</feature>
<evidence type="ECO:0000259" key="2">
    <source>
        <dbReference type="Pfam" id="PF16586"/>
    </source>
</evidence>
<feature type="domain" description="DUF5060" evidence="2">
    <location>
        <begin position="26"/>
        <end position="77"/>
    </location>
</feature>
<reference evidence="3" key="1">
    <citation type="submission" date="2021-02" db="EMBL/GenBank/DDBJ databases">
        <authorList>
            <person name="Nowell W R."/>
        </authorList>
    </citation>
    <scope>NUCLEOTIDE SEQUENCE</scope>
</reference>
<evidence type="ECO:0000313" key="3">
    <source>
        <dbReference type="EMBL" id="CAF4387746.1"/>
    </source>
</evidence>
<keyword evidence="1" id="KW-0732">Signal</keyword>
<dbReference type="InterPro" id="IPR032260">
    <property type="entry name" value="DUF5060"/>
</dbReference>
<dbReference type="AlphaFoldDB" id="A0A820NEY9"/>
<feature type="signal peptide" evidence="1">
    <location>
        <begin position="1"/>
        <end position="22"/>
    </location>
</feature>
<dbReference type="Pfam" id="PF16586">
    <property type="entry name" value="DUF5060"/>
    <property type="match status" value="1"/>
</dbReference>
<protein>
    <recommendedName>
        <fullName evidence="2">DUF5060 domain-containing protein</fullName>
    </recommendedName>
</protein>
<organism evidence="3 4">
    <name type="scientific">Adineta steineri</name>
    <dbReference type="NCBI Taxonomy" id="433720"/>
    <lineage>
        <taxon>Eukaryota</taxon>
        <taxon>Metazoa</taxon>
        <taxon>Spiralia</taxon>
        <taxon>Gnathifera</taxon>
        <taxon>Rotifera</taxon>
        <taxon>Eurotatoria</taxon>
        <taxon>Bdelloidea</taxon>
        <taxon>Adinetida</taxon>
        <taxon>Adinetidae</taxon>
        <taxon>Adineta</taxon>
    </lineage>
</organism>
<proteinExistence type="predicted"/>
<evidence type="ECO:0000256" key="1">
    <source>
        <dbReference type="SAM" id="SignalP"/>
    </source>
</evidence>
<dbReference type="Proteomes" id="UP000663881">
    <property type="component" value="Unassembled WGS sequence"/>
</dbReference>
<dbReference type="Gene3D" id="2.60.40.10">
    <property type="entry name" value="Immunoglobulins"/>
    <property type="match status" value="1"/>
</dbReference>